<dbReference type="CDD" id="cd10030">
    <property type="entry name" value="UDG-F4_TTUDGA_SPO1dp_like"/>
    <property type="match status" value="1"/>
</dbReference>
<evidence type="ECO:0000259" key="8">
    <source>
        <dbReference type="SMART" id="SM00986"/>
    </source>
</evidence>
<evidence type="ECO:0000256" key="6">
    <source>
        <dbReference type="ARBA" id="ARBA00023014"/>
    </source>
</evidence>
<organism evidence="9 10">
    <name type="scientific">Paenibacillus residui</name>
    <dbReference type="NCBI Taxonomy" id="629724"/>
    <lineage>
        <taxon>Bacteria</taxon>
        <taxon>Bacillati</taxon>
        <taxon>Bacillota</taxon>
        <taxon>Bacilli</taxon>
        <taxon>Bacillales</taxon>
        <taxon>Paenibacillaceae</taxon>
        <taxon>Paenibacillus</taxon>
    </lineage>
</organism>
<comment type="caution">
    <text evidence="9">The sequence shown here is derived from an EMBL/GenBank/DDBJ whole genome shotgun (WGS) entry which is preliminary data.</text>
</comment>
<sequence length="200" mass="22928">MDFQATSWQEEPAPPHAINCSNCELAGQRTRVIWGEGNPQASVLILLDNPGERENRDGEPYVCGTRQTLQKAAWEAGFTENDLYVTYLLKCRPKRAYNKEKARAACREHLQLQLDQKLPRFIFCLGNTAVQSFLGNPEAEVKELRGTWLEADGRHLLLVSYHPLAVRRRPNLYPRFAADWKMLFDRYRQEHAGTGALTNK</sequence>
<dbReference type="EC" id="3.2.2.27" evidence="9"/>
<gene>
    <name evidence="9" type="ORF">ACFQ03_25135</name>
</gene>
<evidence type="ECO:0000256" key="2">
    <source>
        <dbReference type="ARBA" id="ARBA00022723"/>
    </source>
</evidence>
<dbReference type="PANTHER" id="PTHR33693">
    <property type="entry name" value="TYPE-5 URACIL-DNA GLYCOSYLASE"/>
    <property type="match status" value="1"/>
</dbReference>
<evidence type="ECO:0000256" key="1">
    <source>
        <dbReference type="ARBA" id="ARBA00022485"/>
    </source>
</evidence>
<evidence type="ECO:0000313" key="9">
    <source>
        <dbReference type="EMBL" id="MFD0872412.1"/>
    </source>
</evidence>
<evidence type="ECO:0000256" key="5">
    <source>
        <dbReference type="ARBA" id="ARBA00023004"/>
    </source>
</evidence>
<dbReference type="Pfam" id="PF03167">
    <property type="entry name" value="UDG"/>
    <property type="match status" value="1"/>
</dbReference>
<keyword evidence="3" id="KW-0227">DNA damage</keyword>
<dbReference type="SMART" id="SM00986">
    <property type="entry name" value="UDG"/>
    <property type="match status" value="1"/>
</dbReference>
<dbReference type="InterPro" id="IPR051536">
    <property type="entry name" value="UDG_Type-4/5"/>
</dbReference>
<keyword evidence="2" id="KW-0479">Metal-binding</keyword>
<dbReference type="Proteomes" id="UP001597120">
    <property type="component" value="Unassembled WGS sequence"/>
</dbReference>
<evidence type="ECO:0000256" key="7">
    <source>
        <dbReference type="ARBA" id="ARBA00023204"/>
    </source>
</evidence>
<reference evidence="10" key="1">
    <citation type="journal article" date="2019" name="Int. J. Syst. Evol. Microbiol.">
        <title>The Global Catalogue of Microorganisms (GCM) 10K type strain sequencing project: providing services to taxonomists for standard genome sequencing and annotation.</title>
        <authorList>
            <consortium name="The Broad Institute Genomics Platform"/>
            <consortium name="The Broad Institute Genome Sequencing Center for Infectious Disease"/>
            <person name="Wu L."/>
            <person name="Ma J."/>
        </authorList>
    </citation>
    <scope>NUCLEOTIDE SEQUENCE [LARGE SCALE GENOMIC DNA]</scope>
    <source>
        <strain evidence="10">CCUG 57263</strain>
    </source>
</reference>
<evidence type="ECO:0000313" key="10">
    <source>
        <dbReference type="Proteomes" id="UP001597120"/>
    </source>
</evidence>
<dbReference type="GO" id="GO:0004844">
    <property type="term" value="F:uracil DNA N-glycosylase activity"/>
    <property type="evidence" value="ECO:0007669"/>
    <property type="project" value="UniProtKB-EC"/>
</dbReference>
<dbReference type="InterPro" id="IPR036895">
    <property type="entry name" value="Uracil-DNA_glycosylase-like_sf"/>
</dbReference>
<dbReference type="Gene3D" id="3.40.470.10">
    <property type="entry name" value="Uracil-DNA glycosylase-like domain"/>
    <property type="match status" value="1"/>
</dbReference>
<dbReference type="SMART" id="SM00987">
    <property type="entry name" value="UreE_C"/>
    <property type="match status" value="1"/>
</dbReference>
<keyword evidence="10" id="KW-1185">Reference proteome</keyword>
<keyword evidence="6" id="KW-0411">Iron-sulfur</keyword>
<proteinExistence type="predicted"/>
<keyword evidence="5" id="KW-0408">Iron</keyword>
<evidence type="ECO:0000256" key="4">
    <source>
        <dbReference type="ARBA" id="ARBA00022801"/>
    </source>
</evidence>
<dbReference type="SUPFAM" id="SSF52141">
    <property type="entry name" value="Uracil-DNA glycosylase-like"/>
    <property type="match status" value="1"/>
</dbReference>
<accession>A0ABW3DG15</accession>
<keyword evidence="7" id="KW-0234">DNA repair</keyword>
<dbReference type="EMBL" id="JBHTIU010000108">
    <property type="protein sequence ID" value="MFD0872412.1"/>
    <property type="molecule type" value="Genomic_DNA"/>
</dbReference>
<dbReference type="RefSeq" id="WP_379291775.1">
    <property type="nucleotide sequence ID" value="NZ_JBHTIU010000108.1"/>
</dbReference>
<feature type="domain" description="Uracil-DNA glycosylase-like" evidence="8">
    <location>
        <begin position="34"/>
        <end position="181"/>
    </location>
</feature>
<evidence type="ECO:0000256" key="3">
    <source>
        <dbReference type="ARBA" id="ARBA00022763"/>
    </source>
</evidence>
<protein>
    <submittedName>
        <fullName evidence="9">Uracil-DNA glycosylase</fullName>
        <ecNumber evidence="9">3.2.2.27</ecNumber>
    </submittedName>
</protein>
<keyword evidence="4 9" id="KW-0378">Hydrolase</keyword>
<dbReference type="PANTHER" id="PTHR33693:SF9">
    <property type="entry name" value="TYPE-4 URACIL-DNA GLYCOSYLASE"/>
    <property type="match status" value="1"/>
</dbReference>
<keyword evidence="1" id="KW-0004">4Fe-4S</keyword>
<dbReference type="InterPro" id="IPR005122">
    <property type="entry name" value="Uracil-DNA_glycosylase-like"/>
</dbReference>
<name>A0ABW3DG15_9BACL</name>
<keyword evidence="9" id="KW-0326">Glycosidase</keyword>